<sequence length="169" mass="19288">MSREADYWIDKLGMTAHPEGGYFRETFRAPERIGDSQLPERYDGDRAFKTAIYFLLKSDQMSAFHRMESDELWFFHAGSRTAIYCLHPGGEREDIHLGPDPEAGQELQAVIPRGTWFGAEVLEPESYVLVSCTVAPGFEFDDFRLGGRAELQERFPDHAALIDRLTIEP</sequence>
<dbReference type="AlphaFoldDB" id="A0A0N8PN33"/>
<dbReference type="CDD" id="cd06121">
    <property type="entry name" value="cupin_YML079wp"/>
    <property type="match status" value="1"/>
</dbReference>
<evidence type="ECO:0000259" key="1">
    <source>
        <dbReference type="Pfam" id="PF06172"/>
    </source>
</evidence>
<accession>A0A0N8PN33</accession>
<protein>
    <recommendedName>
        <fullName evidence="1">DUF985 domain-containing protein</fullName>
    </recommendedName>
</protein>
<dbReference type="InterPro" id="IPR009327">
    <property type="entry name" value="Cupin_DUF985"/>
</dbReference>
<dbReference type="RefSeq" id="WP_054965769.1">
    <property type="nucleotide sequence ID" value="NZ_FMUN01000008.1"/>
</dbReference>
<dbReference type="PATRIC" id="fig|381306.5.peg.2675"/>
<dbReference type="PANTHER" id="PTHR33387">
    <property type="entry name" value="RMLC-LIKE JELLY ROLL FOLD PROTEIN"/>
    <property type="match status" value="1"/>
</dbReference>
<evidence type="ECO:0000313" key="2">
    <source>
        <dbReference type="EMBL" id="SCY59824.1"/>
    </source>
</evidence>
<dbReference type="PANTHER" id="PTHR33387:SF3">
    <property type="entry name" value="DUF985 DOMAIN-CONTAINING PROTEIN"/>
    <property type="match status" value="1"/>
</dbReference>
<dbReference type="InterPro" id="IPR039935">
    <property type="entry name" value="YML079W-like"/>
</dbReference>
<dbReference type="SUPFAM" id="SSF51182">
    <property type="entry name" value="RmlC-like cupins"/>
    <property type="match status" value="1"/>
</dbReference>
<dbReference type="InterPro" id="IPR011051">
    <property type="entry name" value="RmlC_Cupin_sf"/>
</dbReference>
<dbReference type="OrthoDB" id="9798288at2"/>
<proteinExistence type="predicted"/>
<organism evidence="2 3">
    <name type="scientific">Thiohalorhabdus denitrificans</name>
    <dbReference type="NCBI Taxonomy" id="381306"/>
    <lineage>
        <taxon>Bacteria</taxon>
        <taxon>Pseudomonadati</taxon>
        <taxon>Pseudomonadota</taxon>
        <taxon>Gammaproteobacteria</taxon>
        <taxon>Thiohalorhabdales</taxon>
        <taxon>Thiohalorhabdaceae</taxon>
        <taxon>Thiohalorhabdus</taxon>
    </lineage>
</organism>
<name>A0A0N8PN33_9GAMM</name>
<dbReference type="EMBL" id="FMUN01000008">
    <property type="protein sequence ID" value="SCY59824.1"/>
    <property type="molecule type" value="Genomic_DNA"/>
</dbReference>
<dbReference type="Pfam" id="PF06172">
    <property type="entry name" value="Cupin_5"/>
    <property type="match status" value="1"/>
</dbReference>
<gene>
    <name evidence="2" type="ORF">SAMN05661077_2620</name>
</gene>
<feature type="domain" description="DUF985" evidence="1">
    <location>
        <begin position="7"/>
        <end position="145"/>
    </location>
</feature>
<evidence type="ECO:0000313" key="3">
    <source>
        <dbReference type="Proteomes" id="UP000183104"/>
    </source>
</evidence>
<keyword evidence="3" id="KW-1185">Reference proteome</keyword>
<reference evidence="3" key="1">
    <citation type="submission" date="2016-10" db="EMBL/GenBank/DDBJ databases">
        <authorList>
            <person name="Varghese N."/>
        </authorList>
    </citation>
    <scope>NUCLEOTIDE SEQUENCE [LARGE SCALE GENOMIC DNA]</scope>
    <source>
        <strain evidence="3">HL 19</strain>
    </source>
</reference>
<dbReference type="InterPro" id="IPR014710">
    <property type="entry name" value="RmlC-like_jellyroll"/>
</dbReference>
<dbReference type="Gene3D" id="2.60.120.10">
    <property type="entry name" value="Jelly Rolls"/>
    <property type="match status" value="1"/>
</dbReference>
<dbReference type="STRING" id="381306.AN478_06285"/>
<dbReference type="Proteomes" id="UP000183104">
    <property type="component" value="Unassembled WGS sequence"/>
</dbReference>